<dbReference type="AlphaFoldDB" id="A0AAP0PUW7"/>
<dbReference type="InterPro" id="IPR050232">
    <property type="entry name" value="FBL13/AtMIF1-like"/>
</dbReference>
<protein>
    <recommendedName>
        <fullName evidence="1">F-box/LRR-repeat protein 15/At3g58940/PEG3-like LRR domain-containing protein</fullName>
    </recommendedName>
</protein>
<dbReference type="InterPro" id="IPR055411">
    <property type="entry name" value="LRR_FXL15/At3g58940/PEG3-like"/>
</dbReference>
<proteinExistence type="predicted"/>
<organism evidence="2 3">
    <name type="scientific">Stephania japonica</name>
    <dbReference type="NCBI Taxonomy" id="461633"/>
    <lineage>
        <taxon>Eukaryota</taxon>
        <taxon>Viridiplantae</taxon>
        <taxon>Streptophyta</taxon>
        <taxon>Embryophyta</taxon>
        <taxon>Tracheophyta</taxon>
        <taxon>Spermatophyta</taxon>
        <taxon>Magnoliopsida</taxon>
        <taxon>Ranunculales</taxon>
        <taxon>Menispermaceae</taxon>
        <taxon>Menispermoideae</taxon>
        <taxon>Cissampelideae</taxon>
        <taxon>Stephania</taxon>
    </lineage>
</organism>
<dbReference type="PANTHER" id="PTHR31900:SF34">
    <property type="entry name" value="EMB|CAB62440.1-RELATED"/>
    <property type="match status" value="1"/>
</dbReference>
<gene>
    <name evidence="2" type="ORF">Sjap_003265</name>
</gene>
<dbReference type="InterPro" id="IPR032675">
    <property type="entry name" value="LRR_dom_sf"/>
</dbReference>
<dbReference type="PANTHER" id="PTHR31900">
    <property type="entry name" value="F-BOX/RNI SUPERFAMILY PROTEIN-RELATED"/>
    <property type="match status" value="1"/>
</dbReference>
<evidence type="ECO:0000259" key="1">
    <source>
        <dbReference type="Pfam" id="PF24758"/>
    </source>
</evidence>
<dbReference type="EMBL" id="JBBNAE010000001">
    <property type="protein sequence ID" value="KAK9155785.1"/>
    <property type="molecule type" value="Genomic_DNA"/>
</dbReference>
<accession>A0AAP0PUW7</accession>
<name>A0AAP0PUW7_9MAGN</name>
<reference evidence="2 3" key="1">
    <citation type="submission" date="2024-01" db="EMBL/GenBank/DDBJ databases">
        <title>Genome assemblies of Stephania.</title>
        <authorList>
            <person name="Yang L."/>
        </authorList>
    </citation>
    <scope>NUCLEOTIDE SEQUENCE [LARGE SCALE GENOMIC DNA]</scope>
    <source>
        <strain evidence="2">QJT</strain>
        <tissue evidence="2">Leaf</tissue>
    </source>
</reference>
<dbReference type="Pfam" id="PF24758">
    <property type="entry name" value="LRR_At5g56370"/>
    <property type="match status" value="1"/>
</dbReference>
<keyword evidence="3" id="KW-1185">Reference proteome</keyword>
<sequence>MFMNYVDYVLFHHQIPNLRSFKLTCNKFCAANRVHSWVSTVSHHKLRELHLHFFNQEPDVIPTSVYRCESLMMLKISSPRCAFNPPYSISLPSLTTLDFHGLRFLDEDLTQQFFSSLPALETLIIKGCEFHNHQKLVISLPSLRVLNIYAALFEPNELSSPIIKVCAPKLQFLSCETDSLPRQYILSNMPVLEVVMLNAEECGKPVLTLEEVHRNARNLLEDLVNVKKLYIPACLVKSLPHEDFMRRNLPFLTNLTYLEVFRPCSGRDILSVLQIMPNLEYLTFDKAYASSEDELTPYIGEMLPQCFQSRIKEIQINEYDGSLEDFPMIIFLLNNVPALKITTVIDSINDYGDPVETIWLRRNSLNS</sequence>
<dbReference type="Proteomes" id="UP001417504">
    <property type="component" value="Unassembled WGS sequence"/>
</dbReference>
<comment type="caution">
    <text evidence="2">The sequence shown here is derived from an EMBL/GenBank/DDBJ whole genome shotgun (WGS) entry which is preliminary data.</text>
</comment>
<evidence type="ECO:0000313" key="2">
    <source>
        <dbReference type="EMBL" id="KAK9155785.1"/>
    </source>
</evidence>
<dbReference type="Gene3D" id="3.80.10.10">
    <property type="entry name" value="Ribonuclease Inhibitor"/>
    <property type="match status" value="1"/>
</dbReference>
<dbReference type="SUPFAM" id="SSF52047">
    <property type="entry name" value="RNI-like"/>
    <property type="match status" value="1"/>
</dbReference>
<feature type="domain" description="F-box/LRR-repeat protein 15/At3g58940/PEG3-like LRR" evidence="1">
    <location>
        <begin position="35"/>
        <end position="177"/>
    </location>
</feature>
<evidence type="ECO:0000313" key="3">
    <source>
        <dbReference type="Proteomes" id="UP001417504"/>
    </source>
</evidence>